<sequence>MPAFANTPPVMPIEIGDALPDARLQGGMRFRWFGLHVYDARLWSGTPLRQDDDLASRPYALELAYARRLEGKAIAERSLDEMRRLEVVSAAEGQEWLQAMRVAFPDVAPGDRLVGLHRPGRGVQFLHNGRVTGEVGERRFARLFFGIWLSSASREPVLRAQLLGLETASR</sequence>
<dbReference type="AlphaFoldDB" id="A0A4Q7LA37"/>
<gene>
    <name evidence="2" type="ORF">EV685_3928</name>
</gene>
<protein>
    <submittedName>
        <fullName evidence="2">Chalcone isomerase-like protein</fullName>
    </submittedName>
</protein>
<name>A0A4Q7LA37_9BURK</name>
<dbReference type="EMBL" id="SGWV01000013">
    <property type="protein sequence ID" value="RZS46896.1"/>
    <property type="molecule type" value="Genomic_DNA"/>
</dbReference>
<evidence type="ECO:0000259" key="1">
    <source>
        <dbReference type="Pfam" id="PF16036"/>
    </source>
</evidence>
<comment type="caution">
    <text evidence="2">The sequence shown here is derived from an EMBL/GenBank/DDBJ whole genome shotgun (WGS) entry which is preliminary data.</text>
</comment>
<dbReference type="Proteomes" id="UP000293433">
    <property type="component" value="Unassembled WGS sequence"/>
</dbReference>
<accession>A0A4Q7LA37</accession>
<reference evidence="2 3" key="1">
    <citation type="submission" date="2019-02" db="EMBL/GenBank/DDBJ databases">
        <title>Genomic Encyclopedia of Type Strains, Phase IV (KMG-IV): sequencing the most valuable type-strain genomes for metagenomic binning, comparative biology and taxonomic classification.</title>
        <authorList>
            <person name="Goeker M."/>
        </authorList>
    </citation>
    <scope>NUCLEOTIDE SEQUENCE [LARGE SCALE GENOMIC DNA]</scope>
    <source>
        <strain evidence="2 3">DSM 10617</strain>
    </source>
</reference>
<organism evidence="2 3">
    <name type="scientific">Sphaerotilus mobilis</name>
    <dbReference type="NCBI Taxonomy" id="47994"/>
    <lineage>
        <taxon>Bacteria</taxon>
        <taxon>Pseudomonadati</taxon>
        <taxon>Pseudomonadota</taxon>
        <taxon>Betaproteobacteria</taxon>
        <taxon>Burkholderiales</taxon>
        <taxon>Sphaerotilaceae</taxon>
        <taxon>Sphaerotilus</taxon>
    </lineage>
</organism>
<dbReference type="GO" id="GO:0016853">
    <property type="term" value="F:isomerase activity"/>
    <property type="evidence" value="ECO:0007669"/>
    <property type="project" value="UniProtKB-KW"/>
</dbReference>
<evidence type="ECO:0000313" key="2">
    <source>
        <dbReference type="EMBL" id="RZS46896.1"/>
    </source>
</evidence>
<dbReference type="Pfam" id="PF16036">
    <property type="entry name" value="Chalcone_3"/>
    <property type="match status" value="1"/>
</dbReference>
<keyword evidence="3" id="KW-1185">Reference proteome</keyword>
<feature type="domain" description="Chalcone isomerase" evidence="1">
    <location>
        <begin position="27"/>
        <end position="164"/>
    </location>
</feature>
<dbReference type="InterPro" id="IPR016087">
    <property type="entry name" value="Chalcone_isomerase"/>
</dbReference>
<evidence type="ECO:0000313" key="3">
    <source>
        <dbReference type="Proteomes" id="UP000293433"/>
    </source>
</evidence>
<proteinExistence type="predicted"/>
<keyword evidence="2" id="KW-0413">Isomerase</keyword>